<evidence type="ECO:0000313" key="7">
    <source>
        <dbReference type="EMBL" id="CAF1021634.1"/>
    </source>
</evidence>
<dbReference type="Proteomes" id="UP000681722">
    <property type="component" value="Unassembled WGS sequence"/>
</dbReference>
<dbReference type="PANTHER" id="PTHR46641:SF18">
    <property type="entry name" value="G-PROTEIN COUPLED RECEPTORS FAMILY 1 PROFILE DOMAIN-CONTAINING PROTEIN"/>
    <property type="match status" value="1"/>
</dbReference>
<feature type="domain" description="G-protein coupled receptors family 1 profile" evidence="6">
    <location>
        <begin position="16"/>
        <end position="274"/>
    </location>
</feature>
<evidence type="ECO:0000313" key="9">
    <source>
        <dbReference type="EMBL" id="CAF3793049.1"/>
    </source>
</evidence>
<evidence type="ECO:0000313" key="10">
    <source>
        <dbReference type="EMBL" id="CAF4042956.1"/>
    </source>
</evidence>
<dbReference type="Gene3D" id="1.20.1070.10">
    <property type="entry name" value="Rhodopsin 7-helix transmembrane proteins"/>
    <property type="match status" value="1"/>
</dbReference>
<dbReference type="Proteomes" id="UP000682733">
    <property type="component" value="Unassembled WGS sequence"/>
</dbReference>
<feature type="transmembrane region" description="Helical" evidence="5">
    <location>
        <begin position="210"/>
        <end position="236"/>
    </location>
</feature>
<keyword evidence="11" id="KW-1185">Reference proteome</keyword>
<proteinExistence type="predicted"/>
<dbReference type="EMBL" id="CAJNOQ010003625">
    <property type="protein sequence ID" value="CAF1021634.1"/>
    <property type="molecule type" value="Genomic_DNA"/>
</dbReference>
<dbReference type="EMBL" id="CAJOBA010037482">
    <property type="protein sequence ID" value="CAF4042956.1"/>
    <property type="molecule type" value="Genomic_DNA"/>
</dbReference>
<evidence type="ECO:0000256" key="3">
    <source>
        <dbReference type="ARBA" id="ARBA00022989"/>
    </source>
</evidence>
<evidence type="ECO:0000256" key="5">
    <source>
        <dbReference type="SAM" id="Phobius"/>
    </source>
</evidence>
<feature type="transmembrane region" description="Helical" evidence="5">
    <location>
        <begin position="155"/>
        <end position="180"/>
    </location>
</feature>
<accession>A0A814I7I8</accession>
<keyword evidence="4 5" id="KW-0472">Membrane</keyword>
<dbReference type="PANTHER" id="PTHR46641">
    <property type="entry name" value="FMRFAMIDE RECEPTOR-RELATED"/>
    <property type="match status" value="1"/>
</dbReference>
<dbReference type="InterPro" id="IPR000276">
    <property type="entry name" value="GPCR_Rhodpsn"/>
</dbReference>
<evidence type="ECO:0000313" key="8">
    <source>
        <dbReference type="EMBL" id="CAF1234979.1"/>
    </source>
</evidence>
<dbReference type="OrthoDB" id="9995852at2759"/>
<feature type="transmembrane region" description="Helical" evidence="5">
    <location>
        <begin position="256"/>
        <end position="277"/>
    </location>
</feature>
<feature type="transmembrane region" description="Helical" evidence="5">
    <location>
        <begin position="116"/>
        <end position="135"/>
    </location>
</feature>
<reference evidence="7" key="1">
    <citation type="submission" date="2021-02" db="EMBL/GenBank/DDBJ databases">
        <authorList>
            <person name="Nowell W R."/>
        </authorList>
    </citation>
    <scope>NUCLEOTIDE SEQUENCE</scope>
</reference>
<feature type="transmembrane region" description="Helical" evidence="5">
    <location>
        <begin position="78"/>
        <end position="96"/>
    </location>
</feature>
<dbReference type="SUPFAM" id="SSF81321">
    <property type="entry name" value="Family A G protein-coupled receptor-like"/>
    <property type="match status" value="1"/>
</dbReference>
<dbReference type="AlphaFoldDB" id="A0A814I7I8"/>
<evidence type="ECO:0000256" key="1">
    <source>
        <dbReference type="ARBA" id="ARBA00004370"/>
    </source>
</evidence>
<gene>
    <name evidence="7" type="ORF">GPM918_LOCUS14813</name>
    <name evidence="8" type="ORF">OVA965_LOCUS25561</name>
    <name evidence="9" type="ORF">SRO942_LOCUS14813</name>
    <name evidence="10" type="ORF">TMI583_LOCUS26293</name>
</gene>
<dbReference type="Pfam" id="PF00001">
    <property type="entry name" value="7tm_1"/>
    <property type="match status" value="1"/>
</dbReference>
<comment type="subcellular location">
    <subcellularLocation>
        <location evidence="1">Membrane</location>
    </subcellularLocation>
</comment>
<dbReference type="PROSITE" id="PS50262">
    <property type="entry name" value="G_PROTEIN_RECEP_F1_2"/>
    <property type="match status" value="1"/>
</dbReference>
<sequence length="344" mass="39495">MTRCGLVPILILGGIGNILNILVFNRKVLRFTSCSVYLLAASVVNLLSLSFGIIPSIYTINRINPDTYSMIYCKLGLYFLHASLMMGRSYLVLACIDRCTLCSPVSKIRDFSQIKVARRLVPAVIIIWFIIPAHIPTFNTIQNRQCLRPGSYDLIYSIYSLIVAGLLPPVMMGIATILTYKNLRQIRQRINPVRMIDSSRVRIRQRDYQIMIMLMAQVIVYVISTLAYPVDVFYGALTRHVVKSAEEQAVEKFCSFMAGGFLIYLDTASSFYVYYFTSTTFRHDVQRLMMNCGLKYFPKINVLRMRRNTINIQPTAMQHERIIIANKMSNHNEKLNNHQDKVNE</sequence>
<dbReference type="EMBL" id="CAJOBC010003625">
    <property type="protein sequence ID" value="CAF3793049.1"/>
    <property type="molecule type" value="Genomic_DNA"/>
</dbReference>
<dbReference type="Proteomes" id="UP000663829">
    <property type="component" value="Unassembled WGS sequence"/>
</dbReference>
<comment type="caution">
    <text evidence="7">The sequence shown here is derived from an EMBL/GenBank/DDBJ whole genome shotgun (WGS) entry which is preliminary data.</text>
</comment>
<dbReference type="EMBL" id="CAJNOK010015933">
    <property type="protein sequence ID" value="CAF1234979.1"/>
    <property type="molecule type" value="Genomic_DNA"/>
</dbReference>
<feature type="transmembrane region" description="Helical" evidence="5">
    <location>
        <begin position="36"/>
        <end position="58"/>
    </location>
</feature>
<dbReference type="GO" id="GO:0004930">
    <property type="term" value="F:G protein-coupled receptor activity"/>
    <property type="evidence" value="ECO:0007669"/>
    <property type="project" value="InterPro"/>
</dbReference>
<name>A0A814I7I8_9BILA</name>
<evidence type="ECO:0000256" key="4">
    <source>
        <dbReference type="ARBA" id="ARBA00023136"/>
    </source>
</evidence>
<keyword evidence="2 5" id="KW-0812">Transmembrane</keyword>
<dbReference type="Proteomes" id="UP000677228">
    <property type="component" value="Unassembled WGS sequence"/>
</dbReference>
<dbReference type="InterPro" id="IPR052954">
    <property type="entry name" value="GPCR-Ligand_Int"/>
</dbReference>
<dbReference type="GO" id="GO:0016020">
    <property type="term" value="C:membrane"/>
    <property type="evidence" value="ECO:0007669"/>
    <property type="project" value="UniProtKB-SubCell"/>
</dbReference>
<evidence type="ECO:0000259" key="6">
    <source>
        <dbReference type="PROSITE" id="PS50262"/>
    </source>
</evidence>
<protein>
    <recommendedName>
        <fullName evidence="6">G-protein coupled receptors family 1 profile domain-containing protein</fullName>
    </recommendedName>
</protein>
<keyword evidence="3 5" id="KW-1133">Transmembrane helix</keyword>
<feature type="transmembrane region" description="Helical" evidence="5">
    <location>
        <begin position="6"/>
        <end position="24"/>
    </location>
</feature>
<organism evidence="7 11">
    <name type="scientific">Didymodactylos carnosus</name>
    <dbReference type="NCBI Taxonomy" id="1234261"/>
    <lineage>
        <taxon>Eukaryota</taxon>
        <taxon>Metazoa</taxon>
        <taxon>Spiralia</taxon>
        <taxon>Gnathifera</taxon>
        <taxon>Rotifera</taxon>
        <taxon>Eurotatoria</taxon>
        <taxon>Bdelloidea</taxon>
        <taxon>Philodinida</taxon>
        <taxon>Philodinidae</taxon>
        <taxon>Didymodactylos</taxon>
    </lineage>
</organism>
<dbReference type="InterPro" id="IPR017452">
    <property type="entry name" value="GPCR_Rhodpsn_7TM"/>
</dbReference>
<evidence type="ECO:0000256" key="2">
    <source>
        <dbReference type="ARBA" id="ARBA00022692"/>
    </source>
</evidence>
<evidence type="ECO:0000313" key="11">
    <source>
        <dbReference type="Proteomes" id="UP000663829"/>
    </source>
</evidence>